<name>A0A6C0TY53_9GAMM</name>
<dbReference type="RefSeq" id="WP_163493946.1">
    <property type="nucleotide sequence ID" value="NZ_CP048711.1"/>
</dbReference>
<dbReference type="EMBL" id="CP048711">
    <property type="protein sequence ID" value="QIB64696.1"/>
    <property type="molecule type" value="Genomic_DNA"/>
</dbReference>
<reference evidence="2 3" key="1">
    <citation type="submission" date="2020-02" db="EMBL/GenBank/DDBJ databases">
        <title>Genome sequencing for Kineobactrum sp. M2.</title>
        <authorList>
            <person name="Park S.-J."/>
        </authorList>
    </citation>
    <scope>NUCLEOTIDE SEQUENCE [LARGE SCALE GENOMIC DNA]</scope>
    <source>
        <strain evidence="2 3">M2</strain>
    </source>
</reference>
<dbReference type="AlphaFoldDB" id="A0A6C0TY53"/>
<dbReference type="Gene3D" id="3.40.50.1820">
    <property type="entry name" value="alpha/beta hydrolase"/>
    <property type="match status" value="1"/>
</dbReference>
<dbReference type="KEGG" id="kim:G3T16_04125"/>
<feature type="domain" description="Serine aminopeptidase S33" evidence="1">
    <location>
        <begin position="45"/>
        <end position="148"/>
    </location>
</feature>
<organism evidence="2 3">
    <name type="scientific">Kineobactrum salinum</name>
    <dbReference type="NCBI Taxonomy" id="2708301"/>
    <lineage>
        <taxon>Bacteria</taxon>
        <taxon>Pseudomonadati</taxon>
        <taxon>Pseudomonadota</taxon>
        <taxon>Gammaproteobacteria</taxon>
        <taxon>Cellvibrionales</taxon>
        <taxon>Halieaceae</taxon>
        <taxon>Kineobactrum</taxon>
    </lineage>
</organism>
<evidence type="ECO:0000313" key="3">
    <source>
        <dbReference type="Proteomes" id="UP000477680"/>
    </source>
</evidence>
<evidence type="ECO:0000313" key="2">
    <source>
        <dbReference type="EMBL" id="QIB64696.1"/>
    </source>
</evidence>
<protein>
    <recommendedName>
        <fullName evidence="1">Serine aminopeptidase S33 domain-containing protein</fullName>
    </recommendedName>
</protein>
<proteinExistence type="predicted"/>
<evidence type="ECO:0000259" key="1">
    <source>
        <dbReference type="Pfam" id="PF12146"/>
    </source>
</evidence>
<gene>
    <name evidence="2" type="ORF">G3T16_04125</name>
</gene>
<accession>A0A6C0TY53</accession>
<sequence length="262" mass="29395">MPSGEFIASAAGRVLLTRHGSLPSRTAVLCLPPLFEEMNLARAVIARQAQYLAAHGLPTCILDYYGTGDSEGEINQADAQLWLQDILAAINWLQAREVERIILWGVRFGALLLLYFQRQLHEAASIDRHLLWAPVTSGKLYSKQFLRLKQASAMLRNDSAKVDWRQRIRDGETIEIAGYPINEMLLCSLEQLQLPDDFQPAAFTCWQELGAAEPGPAVQRVVAQWPTSSFRLESTATPVFWQTPETFSLPELYPATRALLED</sequence>
<keyword evidence="3" id="KW-1185">Reference proteome</keyword>
<dbReference type="InterPro" id="IPR022742">
    <property type="entry name" value="Hydrolase_4"/>
</dbReference>
<dbReference type="SUPFAM" id="SSF53474">
    <property type="entry name" value="alpha/beta-Hydrolases"/>
    <property type="match status" value="1"/>
</dbReference>
<dbReference type="Pfam" id="PF12146">
    <property type="entry name" value="Hydrolase_4"/>
    <property type="match status" value="1"/>
</dbReference>
<dbReference type="Proteomes" id="UP000477680">
    <property type="component" value="Chromosome"/>
</dbReference>
<dbReference type="InterPro" id="IPR029058">
    <property type="entry name" value="AB_hydrolase_fold"/>
</dbReference>